<protein>
    <recommendedName>
        <fullName evidence="4">L,D-transpeptidase catalytic domain protein</fullName>
    </recommendedName>
</protein>
<gene>
    <name evidence="2" type="ORF">ADICEAN_03416</name>
</gene>
<keyword evidence="3" id="KW-1185">Reference proteome</keyword>
<evidence type="ECO:0000313" key="2">
    <source>
        <dbReference type="EMBL" id="EMR01460.1"/>
    </source>
</evidence>
<dbReference type="OrthoDB" id="9815195at2"/>
<keyword evidence="1" id="KW-0732">Signal</keyword>
<comment type="caution">
    <text evidence="2">The sequence shown here is derived from an EMBL/GenBank/DDBJ whole genome shotgun (WGS) entry which is preliminary data.</text>
</comment>
<dbReference type="PATRIC" id="fig|1279009.4.peg.3458"/>
<proteinExistence type="predicted"/>
<dbReference type="Proteomes" id="UP000011910">
    <property type="component" value="Unassembled WGS sequence"/>
</dbReference>
<dbReference type="InterPro" id="IPR032676">
    <property type="entry name" value="YkuD_2"/>
</dbReference>
<feature type="signal peptide" evidence="1">
    <location>
        <begin position="1"/>
        <end position="19"/>
    </location>
</feature>
<evidence type="ECO:0000256" key="1">
    <source>
        <dbReference type="SAM" id="SignalP"/>
    </source>
</evidence>
<feature type="chain" id="PRO_5004082093" description="L,D-transpeptidase catalytic domain protein" evidence="1">
    <location>
        <begin position="20"/>
        <end position="264"/>
    </location>
</feature>
<accession>M7NI24</accession>
<evidence type="ECO:0008006" key="4">
    <source>
        <dbReference type="Google" id="ProtNLM"/>
    </source>
</evidence>
<name>M7NI24_9BACT</name>
<dbReference type="PANTHER" id="PTHR38477:SF1">
    <property type="entry name" value="MUREIN L,D-TRANSPEPTIDASE CATALYTIC DOMAIN FAMILY PROTEIN"/>
    <property type="match status" value="1"/>
</dbReference>
<evidence type="ECO:0000313" key="3">
    <source>
        <dbReference type="Proteomes" id="UP000011910"/>
    </source>
</evidence>
<organism evidence="2 3">
    <name type="scientific">Cesiribacter andamanensis AMV16</name>
    <dbReference type="NCBI Taxonomy" id="1279009"/>
    <lineage>
        <taxon>Bacteria</taxon>
        <taxon>Pseudomonadati</taxon>
        <taxon>Bacteroidota</taxon>
        <taxon>Cytophagia</taxon>
        <taxon>Cytophagales</taxon>
        <taxon>Cesiribacteraceae</taxon>
        <taxon>Cesiribacter</taxon>
    </lineage>
</organism>
<dbReference type="STRING" id="1279009.ADICEAN_03416"/>
<dbReference type="eggNOG" id="COG1376">
    <property type="taxonomic scope" value="Bacteria"/>
</dbReference>
<sequence length="264" mass="28748">MKVKVVSLVLILFIISAFAGSQLSAFSEPVLPAAAAPAATDPATGLSKAELAEARFQELWTSIEWGKNEKPAYEVFRKGMVGYLNLSRQNKLNNTGILTLIDFSLSSQKKRMWILDLKKQKLLFHELVAHGKNSGGDMANAFSNTPNSNQSSLGFYVTQETYIGKYGLSLRLAGQEKGFNDLARARAIVLHGADYVNESIGKNLGRLGRSFGCPAVRREVSEAVVKTLASGTCMFIYHPSKDYLAQSKLLLEEGALDVLLAGTI</sequence>
<dbReference type="AlphaFoldDB" id="M7NI24"/>
<reference evidence="2 3" key="1">
    <citation type="journal article" date="2013" name="Genome Announc.">
        <title>Draft Genome Sequence of Cesiribacter andamanensis Strain AMV16T, Isolated from a Soil Sample from a Mud Volcano in the Andaman Islands, India.</title>
        <authorList>
            <person name="Shivaji S."/>
            <person name="Ara S."/>
            <person name="Begum Z."/>
            <person name="Srinivas T.N."/>
            <person name="Singh A."/>
            <person name="Kumar Pinnaka A."/>
        </authorList>
    </citation>
    <scope>NUCLEOTIDE SEQUENCE [LARGE SCALE GENOMIC DNA]</scope>
    <source>
        <strain evidence="2 3">AMV16</strain>
    </source>
</reference>
<dbReference type="PANTHER" id="PTHR38477">
    <property type="entry name" value="HYPOTHETICAL EXPORTED PROTEIN"/>
    <property type="match status" value="1"/>
</dbReference>
<dbReference type="EMBL" id="AODQ01000114">
    <property type="protein sequence ID" value="EMR01460.1"/>
    <property type="molecule type" value="Genomic_DNA"/>
</dbReference>
<dbReference type="RefSeq" id="WP_009196799.1">
    <property type="nucleotide sequence ID" value="NZ_AODQ01000114.1"/>
</dbReference>
<dbReference type="Pfam" id="PF13645">
    <property type="entry name" value="YkuD_2"/>
    <property type="match status" value="1"/>
</dbReference>